<feature type="active site" description="Proton donor/acceptor" evidence="7">
    <location>
        <position position="187"/>
    </location>
</feature>
<keyword evidence="9" id="KW-1185">Reference proteome</keyword>
<comment type="function">
    <text evidence="7">Provides the (R)-glutamate required for cell wall biosynthesis.</text>
</comment>
<dbReference type="GO" id="GO:0008360">
    <property type="term" value="P:regulation of cell shape"/>
    <property type="evidence" value="ECO:0007669"/>
    <property type="project" value="UniProtKB-KW"/>
</dbReference>
<dbReference type="EC" id="5.1.1.3" evidence="2 7"/>
<feature type="active site" description="Proton donor/acceptor" evidence="7">
    <location>
        <position position="75"/>
    </location>
</feature>
<reference evidence="8 9" key="1">
    <citation type="submission" date="2014-12" db="EMBL/GenBank/DDBJ databases">
        <title>Draft genome sequence of Terrisporobacter sp. 08-306576, isolated from the blood culture of a bacteremia patient.</title>
        <authorList>
            <person name="Lund L.C."/>
            <person name="Sydenham T.V."/>
            <person name="Hogh S.V."/>
            <person name="Skov M.N."/>
            <person name="Kemp M."/>
            <person name="Justesen U.S."/>
        </authorList>
    </citation>
    <scope>NUCLEOTIDE SEQUENCE [LARGE SCALE GENOMIC DNA]</scope>
    <source>
        <strain evidence="8 9">08-306576</strain>
    </source>
</reference>
<evidence type="ECO:0000256" key="7">
    <source>
        <dbReference type="HAMAP-Rule" id="MF_00258"/>
    </source>
</evidence>
<dbReference type="NCBIfam" id="TIGR00067">
    <property type="entry name" value="glut_race"/>
    <property type="match status" value="1"/>
</dbReference>
<dbReference type="RefSeq" id="WP_039680535.1">
    <property type="nucleotide sequence ID" value="NZ_JAWGXO010000008.1"/>
</dbReference>
<dbReference type="HAMAP" id="MF_00258">
    <property type="entry name" value="Glu_racemase"/>
    <property type="match status" value="1"/>
</dbReference>
<dbReference type="GO" id="GO:0009252">
    <property type="term" value="P:peptidoglycan biosynthetic process"/>
    <property type="evidence" value="ECO:0007669"/>
    <property type="project" value="UniProtKB-UniRule"/>
</dbReference>
<feature type="binding site" evidence="7">
    <location>
        <begin position="12"/>
        <end position="13"/>
    </location>
    <ligand>
        <name>substrate</name>
    </ligand>
</feature>
<dbReference type="InterPro" id="IPR018187">
    <property type="entry name" value="Asp/Glu_racemase_AS_1"/>
</dbReference>
<dbReference type="EMBL" id="JWHR01000113">
    <property type="protein sequence ID" value="KHS56377.1"/>
    <property type="molecule type" value="Genomic_DNA"/>
</dbReference>
<dbReference type="GO" id="GO:0071555">
    <property type="term" value="P:cell wall organization"/>
    <property type="evidence" value="ECO:0007669"/>
    <property type="project" value="UniProtKB-KW"/>
</dbReference>
<dbReference type="PANTHER" id="PTHR21198:SF3">
    <property type="entry name" value="GLUTAMATE RACEMASE"/>
    <property type="match status" value="1"/>
</dbReference>
<feature type="binding site" evidence="7">
    <location>
        <begin position="44"/>
        <end position="45"/>
    </location>
    <ligand>
        <name>substrate</name>
    </ligand>
</feature>
<dbReference type="PANTHER" id="PTHR21198">
    <property type="entry name" value="GLUTAMATE RACEMASE"/>
    <property type="match status" value="1"/>
</dbReference>
<keyword evidence="5 7" id="KW-0413">Isomerase</keyword>
<dbReference type="InterPro" id="IPR001920">
    <property type="entry name" value="Asp/Glu_race"/>
</dbReference>
<keyword evidence="6 7" id="KW-0961">Cell wall biogenesis/degradation</keyword>
<feature type="binding site" evidence="7">
    <location>
        <begin position="188"/>
        <end position="189"/>
    </location>
    <ligand>
        <name>substrate</name>
    </ligand>
</feature>
<evidence type="ECO:0000256" key="2">
    <source>
        <dbReference type="ARBA" id="ARBA00013090"/>
    </source>
</evidence>
<comment type="pathway">
    <text evidence="7">Cell wall biogenesis; peptidoglycan biosynthesis.</text>
</comment>
<evidence type="ECO:0000313" key="8">
    <source>
        <dbReference type="EMBL" id="KHS56377.1"/>
    </source>
</evidence>
<organism evidence="8 9">
    <name type="scientific">Terrisporobacter othiniensis</name>
    <dbReference type="NCBI Taxonomy" id="1577792"/>
    <lineage>
        <taxon>Bacteria</taxon>
        <taxon>Bacillati</taxon>
        <taxon>Bacillota</taxon>
        <taxon>Clostridia</taxon>
        <taxon>Peptostreptococcales</taxon>
        <taxon>Peptostreptococcaceae</taxon>
        <taxon>Terrisporobacter</taxon>
    </lineage>
</organism>
<accession>A0A0B3W247</accession>
<dbReference type="STRING" id="1577792.QX51_14090"/>
<evidence type="ECO:0000313" key="9">
    <source>
        <dbReference type="Proteomes" id="UP000031189"/>
    </source>
</evidence>
<dbReference type="PROSITE" id="PS00923">
    <property type="entry name" value="ASP_GLU_RACEMASE_1"/>
    <property type="match status" value="1"/>
</dbReference>
<sequence>MNNKDKAIGVFDSGLGGVSVLKELVQAMPNEKFLYYGDSANAPYGIKTKEEITERCVDIIEFFLAKGVKAIVIACNTATSAAANMLREKYSHLPIIGMEPALKVAADGKIDNTIVVMATPLTLKETKFNDLMARYSDDNTVIKMPCPELVNIVENDLLDDEEVVESQLKDYYKDLDMSKINSVVLGCTHFVFYREYMEKILNHSINIVDGNLGTTNHLKEILKDKDELRDYDEEGSVTIYNSSGDKRFIKLSEKLLNR</sequence>
<protein>
    <recommendedName>
        <fullName evidence="2 7">Glutamate racemase</fullName>
        <ecNumber evidence="2 7">5.1.1.3</ecNumber>
    </recommendedName>
</protein>
<dbReference type="InterPro" id="IPR015942">
    <property type="entry name" value="Asp/Glu/hydantoin_racemase"/>
</dbReference>
<keyword evidence="3 7" id="KW-0133">Cell shape</keyword>
<gene>
    <name evidence="7" type="primary">murI</name>
    <name evidence="8" type="ORF">QX51_14090</name>
</gene>
<comment type="catalytic activity">
    <reaction evidence="1 7">
        <text>L-glutamate = D-glutamate</text>
        <dbReference type="Rhea" id="RHEA:12813"/>
        <dbReference type="ChEBI" id="CHEBI:29985"/>
        <dbReference type="ChEBI" id="CHEBI:29986"/>
        <dbReference type="EC" id="5.1.1.3"/>
    </reaction>
</comment>
<evidence type="ECO:0000256" key="6">
    <source>
        <dbReference type="ARBA" id="ARBA00023316"/>
    </source>
</evidence>
<dbReference type="Pfam" id="PF01177">
    <property type="entry name" value="Asp_Glu_race"/>
    <property type="match status" value="1"/>
</dbReference>
<proteinExistence type="inferred from homology"/>
<feature type="binding site" evidence="7">
    <location>
        <begin position="76"/>
        <end position="77"/>
    </location>
    <ligand>
        <name>substrate</name>
    </ligand>
</feature>
<evidence type="ECO:0000256" key="1">
    <source>
        <dbReference type="ARBA" id="ARBA00001602"/>
    </source>
</evidence>
<comment type="caution">
    <text evidence="8">The sequence shown here is derived from an EMBL/GenBank/DDBJ whole genome shotgun (WGS) entry which is preliminary data.</text>
</comment>
<dbReference type="AlphaFoldDB" id="A0A0B3W247"/>
<dbReference type="UniPathway" id="UPA00219"/>
<evidence type="ECO:0000256" key="5">
    <source>
        <dbReference type="ARBA" id="ARBA00023235"/>
    </source>
</evidence>
<dbReference type="Proteomes" id="UP000031189">
    <property type="component" value="Unassembled WGS sequence"/>
</dbReference>
<keyword evidence="4 7" id="KW-0573">Peptidoglycan synthesis</keyword>
<dbReference type="SUPFAM" id="SSF53681">
    <property type="entry name" value="Aspartate/glutamate racemase"/>
    <property type="match status" value="2"/>
</dbReference>
<comment type="similarity">
    <text evidence="7">Belongs to the aspartate/glutamate racemases family.</text>
</comment>
<dbReference type="OrthoDB" id="9801055at2"/>
<evidence type="ECO:0000256" key="4">
    <source>
        <dbReference type="ARBA" id="ARBA00022984"/>
    </source>
</evidence>
<dbReference type="GO" id="GO:0008881">
    <property type="term" value="F:glutamate racemase activity"/>
    <property type="evidence" value="ECO:0007669"/>
    <property type="project" value="UniProtKB-UniRule"/>
</dbReference>
<name>A0A0B3W247_9FIRM</name>
<dbReference type="Gene3D" id="3.40.50.1860">
    <property type="match status" value="2"/>
</dbReference>
<dbReference type="InterPro" id="IPR004391">
    <property type="entry name" value="Glu_race"/>
</dbReference>
<evidence type="ECO:0000256" key="3">
    <source>
        <dbReference type="ARBA" id="ARBA00022960"/>
    </source>
</evidence>